<organism evidence="9 10">
    <name type="scientific">Pleurostoma richardsiae</name>
    <dbReference type="NCBI Taxonomy" id="41990"/>
    <lineage>
        <taxon>Eukaryota</taxon>
        <taxon>Fungi</taxon>
        <taxon>Dikarya</taxon>
        <taxon>Ascomycota</taxon>
        <taxon>Pezizomycotina</taxon>
        <taxon>Sordariomycetes</taxon>
        <taxon>Sordariomycetidae</taxon>
        <taxon>Calosphaeriales</taxon>
        <taxon>Pleurostomataceae</taxon>
        <taxon>Pleurostoma</taxon>
    </lineage>
</organism>
<dbReference type="InterPro" id="IPR021858">
    <property type="entry name" value="Fun_TF"/>
</dbReference>
<dbReference type="SUPFAM" id="SSF57701">
    <property type="entry name" value="Zn2/Cys6 DNA-binding domain"/>
    <property type="match status" value="1"/>
</dbReference>
<dbReference type="GO" id="GO:0008270">
    <property type="term" value="F:zinc ion binding"/>
    <property type="evidence" value="ECO:0007669"/>
    <property type="project" value="InterPro"/>
</dbReference>
<keyword evidence="4" id="KW-0238">DNA-binding</keyword>
<dbReference type="EMBL" id="JANBVO010000014">
    <property type="protein sequence ID" value="KAJ9145347.1"/>
    <property type="molecule type" value="Genomic_DNA"/>
</dbReference>
<dbReference type="PANTHER" id="PTHR37534">
    <property type="entry name" value="TRANSCRIPTIONAL ACTIVATOR PROTEIN UGA3"/>
    <property type="match status" value="1"/>
</dbReference>
<accession>A0AA38VQY7</accession>
<evidence type="ECO:0000256" key="1">
    <source>
        <dbReference type="ARBA" id="ARBA00004123"/>
    </source>
</evidence>
<evidence type="ECO:0000256" key="5">
    <source>
        <dbReference type="ARBA" id="ARBA00023163"/>
    </source>
</evidence>
<dbReference type="SMART" id="SM00066">
    <property type="entry name" value="GAL4"/>
    <property type="match status" value="1"/>
</dbReference>
<keyword evidence="5" id="KW-0804">Transcription</keyword>
<dbReference type="GO" id="GO:0000981">
    <property type="term" value="F:DNA-binding transcription factor activity, RNA polymerase II-specific"/>
    <property type="evidence" value="ECO:0007669"/>
    <property type="project" value="InterPro"/>
</dbReference>
<dbReference type="InterPro" id="IPR036864">
    <property type="entry name" value="Zn2-C6_fun-type_DNA-bd_sf"/>
</dbReference>
<evidence type="ECO:0000313" key="10">
    <source>
        <dbReference type="Proteomes" id="UP001174694"/>
    </source>
</evidence>
<dbReference type="Gene3D" id="4.10.240.10">
    <property type="entry name" value="Zn(2)-C6 fungal-type DNA-binding domain"/>
    <property type="match status" value="1"/>
</dbReference>
<evidence type="ECO:0000256" key="3">
    <source>
        <dbReference type="ARBA" id="ARBA00023015"/>
    </source>
</evidence>
<evidence type="ECO:0000256" key="4">
    <source>
        <dbReference type="ARBA" id="ARBA00023125"/>
    </source>
</evidence>
<reference evidence="9" key="1">
    <citation type="submission" date="2022-07" db="EMBL/GenBank/DDBJ databases">
        <title>Fungi with potential for degradation of polypropylene.</title>
        <authorList>
            <person name="Gostincar C."/>
        </authorList>
    </citation>
    <scope>NUCLEOTIDE SEQUENCE</scope>
    <source>
        <strain evidence="9">EXF-13308</strain>
    </source>
</reference>
<dbReference type="Pfam" id="PF11951">
    <property type="entry name" value="Fungal_trans_2"/>
    <property type="match status" value="1"/>
</dbReference>
<evidence type="ECO:0000256" key="6">
    <source>
        <dbReference type="ARBA" id="ARBA00023242"/>
    </source>
</evidence>
<dbReference type="PROSITE" id="PS00463">
    <property type="entry name" value="ZN2_CY6_FUNGAL_1"/>
    <property type="match status" value="1"/>
</dbReference>
<dbReference type="PANTHER" id="PTHR37534:SF49">
    <property type="entry name" value="LYSINE BIOSYNTHESIS REGULATORY PROTEIN LYS14"/>
    <property type="match status" value="1"/>
</dbReference>
<dbReference type="InterPro" id="IPR001138">
    <property type="entry name" value="Zn2Cys6_DnaBD"/>
</dbReference>
<proteinExistence type="predicted"/>
<keyword evidence="10" id="KW-1185">Reference proteome</keyword>
<dbReference type="PROSITE" id="PS50048">
    <property type="entry name" value="ZN2_CY6_FUNGAL_2"/>
    <property type="match status" value="1"/>
</dbReference>
<evidence type="ECO:0000256" key="2">
    <source>
        <dbReference type="ARBA" id="ARBA00022833"/>
    </source>
</evidence>
<gene>
    <name evidence="9" type="ORF">NKR23_g5387</name>
</gene>
<keyword evidence="3" id="KW-0805">Transcription regulation</keyword>
<dbReference type="GO" id="GO:0005634">
    <property type="term" value="C:nucleus"/>
    <property type="evidence" value="ECO:0007669"/>
    <property type="project" value="UniProtKB-SubCell"/>
</dbReference>
<feature type="region of interest" description="Disordered" evidence="7">
    <location>
        <begin position="322"/>
        <end position="341"/>
    </location>
</feature>
<protein>
    <submittedName>
        <fullName evidence="9">Transcriptional regulatory protein moc3</fullName>
    </submittedName>
</protein>
<dbReference type="CDD" id="cd00067">
    <property type="entry name" value="GAL4"/>
    <property type="match status" value="1"/>
</dbReference>
<dbReference type="Pfam" id="PF00172">
    <property type="entry name" value="Zn_clus"/>
    <property type="match status" value="1"/>
</dbReference>
<comment type="subcellular location">
    <subcellularLocation>
        <location evidence="1">Nucleus</location>
    </subcellularLocation>
</comment>
<dbReference type="Proteomes" id="UP001174694">
    <property type="component" value="Unassembled WGS sequence"/>
</dbReference>
<comment type="caution">
    <text evidence="9">The sequence shown here is derived from an EMBL/GenBank/DDBJ whole genome shotgun (WGS) entry which is preliminary data.</text>
</comment>
<evidence type="ECO:0000259" key="8">
    <source>
        <dbReference type="PROSITE" id="PS50048"/>
    </source>
</evidence>
<keyword evidence="2" id="KW-0862">Zinc</keyword>
<evidence type="ECO:0000256" key="7">
    <source>
        <dbReference type="SAM" id="MobiDB-lite"/>
    </source>
</evidence>
<keyword evidence="6" id="KW-0539">Nucleus</keyword>
<name>A0AA38VQY7_9PEZI</name>
<sequence>MKAGQGCWTCKKRKIGCDRGVPTCNNCTRTGRQCLGYGIRLVWPDRPDGRRRMPNLPAPPANQLQRASGVHYGRQFLNITWEDLSLSRLEEVPPVNVSLLSSTALTRPARAFGVNPDLQGHGSQLLAYYEDRLSRMISTVDAESGFRLELLPMALSASDAAAAGLLNAMLSVSAFHTSGSDVALPYKANAHRLLSASLAQESSSLATIHAQIATSMMLCVYNVFDESEGNWHLHIGGARNLVRRAAALRGGRLDCSFLYTWFLYHEVLGAFSQPPRRHKESVLSLELLQESDFDRVAIVGSLGCSVEVMEIIHHINELRSDRTRDKKGRDNTSETESDGHSPVDLRRRLLDLTQKLDTADFEHHTPKERTKILTTAELYRVAALLYLGRTCASIRKPGEASVYLEQAFDLLGSLEVCTSPWPLFVIACEAESDEQRITILRTLDCMDEARKIGNVFVLRSLIETYWKQKDLQADSDRPKDIKWWELINFENAAPWFI</sequence>
<dbReference type="GO" id="GO:0000976">
    <property type="term" value="F:transcription cis-regulatory region binding"/>
    <property type="evidence" value="ECO:0007669"/>
    <property type="project" value="TreeGrafter"/>
</dbReference>
<evidence type="ECO:0000313" key="9">
    <source>
        <dbReference type="EMBL" id="KAJ9145347.1"/>
    </source>
</evidence>
<dbReference type="AlphaFoldDB" id="A0AA38VQY7"/>
<dbReference type="GO" id="GO:0045944">
    <property type="term" value="P:positive regulation of transcription by RNA polymerase II"/>
    <property type="evidence" value="ECO:0007669"/>
    <property type="project" value="TreeGrafter"/>
</dbReference>
<feature type="domain" description="Zn(2)-C6 fungal-type" evidence="8">
    <location>
        <begin position="6"/>
        <end position="34"/>
    </location>
</feature>